<evidence type="ECO:0000256" key="1">
    <source>
        <dbReference type="SAM" id="MobiDB-lite"/>
    </source>
</evidence>
<feature type="region of interest" description="Disordered" evidence="1">
    <location>
        <begin position="174"/>
        <end position="195"/>
    </location>
</feature>
<protein>
    <submittedName>
        <fullName evidence="2">Uncharacterized protein</fullName>
    </submittedName>
</protein>
<reference evidence="2" key="2">
    <citation type="submission" date="2023-02" db="EMBL/GenBank/DDBJ databases">
        <authorList>
            <consortium name="DOE Joint Genome Institute"/>
            <person name="Mondo S.J."/>
            <person name="Chang Y."/>
            <person name="Wang Y."/>
            <person name="Ahrendt S."/>
            <person name="Andreopoulos W."/>
            <person name="Barry K."/>
            <person name="Beard J."/>
            <person name="Benny G.L."/>
            <person name="Blankenship S."/>
            <person name="Bonito G."/>
            <person name="Cuomo C."/>
            <person name="Desiro A."/>
            <person name="Gervers K.A."/>
            <person name="Hundley H."/>
            <person name="Kuo A."/>
            <person name="LaButti K."/>
            <person name="Lang B.F."/>
            <person name="Lipzen A."/>
            <person name="O'Donnell K."/>
            <person name="Pangilinan J."/>
            <person name="Reynolds N."/>
            <person name="Sandor L."/>
            <person name="Smith M.W."/>
            <person name="Tsang A."/>
            <person name="Grigoriev I.V."/>
            <person name="Stajich J.E."/>
            <person name="Spatafora J.W."/>
        </authorList>
    </citation>
    <scope>NUCLEOTIDE SEQUENCE</scope>
    <source>
        <strain evidence="2">RSA 2281</strain>
    </source>
</reference>
<accession>A0AAD5PI76</accession>
<reference evidence="2" key="1">
    <citation type="journal article" date="2022" name="IScience">
        <title>Evolution of zygomycete secretomes and the origins of terrestrial fungal ecologies.</title>
        <authorList>
            <person name="Chang Y."/>
            <person name="Wang Y."/>
            <person name="Mondo S."/>
            <person name="Ahrendt S."/>
            <person name="Andreopoulos W."/>
            <person name="Barry K."/>
            <person name="Beard J."/>
            <person name="Benny G.L."/>
            <person name="Blankenship S."/>
            <person name="Bonito G."/>
            <person name="Cuomo C."/>
            <person name="Desiro A."/>
            <person name="Gervers K.A."/>
            <person name="Hundley H."/>
            <person name="Kuo A."/>
            <person name="LaButti K."/>
            <person name="Lang B.F."/>
            <person name="Lipzen A."/>
            <person name="O'Donnell K."/>
            <person name="Pangilinan J."/>
            <person name="Reynolds N."/>
            <person name="Sandor L."/>
            <person name="Smith M.E."/>
            <person name="Tsang A."/>
            <person name="Grigoriev I.V."/>
            <person name="Stajich J.E."/>
            <person name="Spatafora J.W."/>
        </authorList>
    </citation>
    <scope>NUCLEOTIDE SEQUENCE</scope>
    <source>
        <strain evidence="2">RSA 2281</strain>
    </source>
</reference>
<dbReference type="AlphaFoldDB" id="A0AAD5PI76"/>
<proteinExistence type="predicted"/>
<dbReference type="Proteomes" id="UP001209540">
    <property type="component" value="Unassembled WGS sequence"/>
</dbReference>
<comment type="caution">
    <text evidence="2">The sequence shown here is derived from an EMBL/GenBank/DDBJ whole genome shotgun (WGS) entry which is preliminary data.</text>
</comment>
<sequence length="195" mass="21757">MFKDEKQTIFAFACLKKNSETFFKADISFGHYFRSPKIVYKPENLMYLFVLILPLERKMVSYPGGAPPPPQSTQSYPSYSQPQSLQYMDNVMSRFGHHMSADERTSFSQSMVPTLQSSAPPGSLNPHRMGTTTGLSMPTVNNNNNTSTTVNGFTNNTNTTATIANTSSTLITNHHHDKQQLSSSSMQMDLDSESH</sequence>
<gene>
    <name evidence="2" type="ORF">BDA99DRAFT_568341</name>
</gene>
<evidence type="ECO:0000313" key="3">
    <source>
        <dbReference type="Proteomes" id="UP001209540"/>
    </source>
</evidence>
<name>A0AAD5PI76_9FUNG</name>
<dbReference type="EMBL" id="JAIXMP010000003">
    <property type="protein sequence ID" value="KAI9275709.1"/>
    <property type="molecule type" value="Genomic_DNA"/>
</dbReference>
<evidence type="ECO:0000313" key="2">
    <source>
        <dbReference type="EMBL" id="KAI9275709.1"/>
    </source>
</evidence>
<feature type="compositionally biased region" description="Low complexity" evidence="1">
    <location>
        <begin position="180"/>
        <end position="189"/>
    </location>
</feature>
<keyword evidence="3" id="KW-1185">Reference proteome</keyword>
<organism evidence="2 3">
    <name type="scientific">Phascolomyces articulosus</name>
    <dbReference type="NCBI Taxonomy" id="60185"/>
    <lineage>
        <taxon>Eukaryota</taxon>
        <taxon>Fungi</taxon>
        <taxon>Fungi incertae sedis</taxon>
        <taxon>Mucoromycota</taxon>
        <taxon>Mucoromycotina</taxon>
        <taxon>Mucoromycetes</taxon>
        <taxon>Mucorales</taxon>
        <taxon>Lichtheimiaceae</taxon>
        <taxon>Phascolomyces</taxon>
    </lineage>
</organism>